<feature type="binding site" evidence="7">
    <location>
        <position position="131"/>
    </location>
    <ligand>
        <name>Mg(2+)</name>
        <dbReference type="ChEBI" id="CHEBI:18420"/>
        <label>2</label>
    </ligand>
</feature>
<accession>A0A1H9WRL6</accession>
<dbReference type="AlphaFoldDB" id="A0A1H9WRL6"/>
<proteinExistence type="inferred from homology"/>
<dbReference type="Gene3D" id="3.40.190.80">
    <property type="match status" value="1"/>
</dbReference>
<evidence type="ECO:0000256" key="2">
    <source>
        <dbReference type="ARBA" id="ARBA00010941"/>
    </source>
</evidence>
<comment type="subcellular location">
    <subcellularLocation>
        <location evidence="7">Cytoplasm</location>
    </subcellularLocation>
</comment>
<feature type="binding site" evidence="7">
    <location>
        <position position="128"/>
    </location>
    <ligand>
        <name>Mg(2+)</name>
        <dbReference type="ChEBI" id="CHEBI:18420"/>
        <label>2</label>
    </ligand>
</feature>
<gene>
    <name evidence="7" type="primary">fbp</name>
    <name evidence="11" type="ORF">SAMN04490244_11257</name>
</gene>
<keyword evidence="7" id="KW-0460">Magnesium</keyword>
<evidence type="ECO:0000313" key="11">
    <source>
        <dbReference type="EMBL" id="SES36033.1"/>
    </source>
</evidence>
<evidence type="ECO:0000256" key="1">
    <source>
        <dbReference type="ARBA" id="ARBA00001273"/>
    </source>
</evidence>
<name>A0A1H9WRL6_9RHOB</name>
<dbReference type="CDD" id="cd00354">
    <property type="entry name" value="FBPase"/>
    <property type="match status" value="1"/>
</dbReference>
<keyword evidence="7" id="KW-0479">Metal-binding</keyword>
<dbReference type="InterPro" id="IPR033391">
    <property type="entry name" value="FBPase_N"/>
</dbReference>
<dbReference type="InterPro" id="IPR044015">
    <property type="entry name" value="FBPase_C_dom"/>
</dbReference>
<evidence type="ECO:0000256" key="5">
    <source>
        <dbReference type="ARBA" id="ARBA00023277"/>
    </source>
</evidence>
<sequence>MSDTAGATALPDPAAPLTLPADGAVQLPSLSDHFTRSDADPLLVALVLRIADAALPLAARLARGAVPGDPEAITGHNDSGDRQKALDAAAHDHMLAALSGASVAQVLSEEAPVPITLDPEGAYDVAIDPIDGSGSIGIGAQLGLLFCVYPAGHTILRRGRDAVAAGYVCFGHSVDLGVTLGNGVAIATHDPTDGTYRITTERARIAPEAGMIAFNASNHRHWAPGLRAYVDDCLAGADGPRGRDVNMRWIAAAVGDLHRILQRGGAFLYPADARPKYAHGHLRLAYEAAPIALLMEHAGGAATDGTRPILDLVPETPHQKTPLFFGAADEIALISRYLSD</sequence>
<dbReference type="OrthoDB" id="9806756at2"/>
<dbReference type="EC" id="3.1.3.11" evidence="7"/>
<feature type="domain" description="Fructose-1-6-bisphosphatase class 1 C-terminal" evidence="10">
    <location>
        <begin position="207"/>
        <end position="337"/>
    </location>
</feature>
<feature type="binding site" evidence="7">
    <location>
        <position position="287"/>
    </location>
    <ligand>
        <name>Mg(2+)</name>
        <dbReference type="ChEBI" id="CHEBI:18420"/>
        <label>2</label>
    </ligand>
</feature>
<comment type="catalytic activity">
    <reaction evidence="1 7">
        <text>beta-D-fructose 1,6-bisphosphate + H2O = beta-D-fructose 6-phosphate + phosphate</text>
        <dbReference type="Rhea" id="RHEA:11064"/>
        <dbReference type="ChEBI" id="CHEBI:15377"/>
        <dbReference type="ChEBI" id="CHEBI:32966"/>
        <dbReference type="ChEBI" id="CHEBI:43474"/>
        <dbReference type="ChEBI" id="CHEBI:57634"/>
        <dbReference type="EC" id="3.1.3.11"/>
    </reaction>
</comment>
<dbReference type="Pfam" id="PF00316">
    <property type="entry name" value="FBPase"/>
    <property type="match status" value="1"/>
</dbReference>
<dbReference type="GO" id="GO:0006000">
    <property type="term" value="P:fructose metabolic process"/>
    <property type="evidence" value="ECO:0007669"/>
    <property type="project" value="TreeGrafter"/>
</dbReference>
<dbReference type="GO" id="GO:0030388">
    <property type="term" value="P:fructose 1,6-bisphosphate metabolic process"/>
    <property type="evidence" value="ECO:0007669"/>
    <property type="project" value="TreeGrafter"/>
</dbReference>
<dbReference type="InterPro" id="IPR000146">
    <property type="entry name" value="FBPase_class-1"/>
</dbReference>
<dbReference type="GO" id="GO:0006002">
    <property type="term" value="P:fructose 6-phosphate metabolic process"/>
    <property type="evidence" value="ECO:0007669"/>
    <property type="project" value="TreeGrafter"/>
</dbReference>
<reference evidence="11 12" key="1">
    <citation type="submission" date="2016-10" db="EMBL/GenBank/DDBJ databases">
        <authorList>
            <person name="de Groot N.N."/>
        </authorList>
    </citation>
    <scope>NUCLEOTIDE SEQUENCE [LARGE SCALE GENOMIC DNA]</scope>
    <source>
        <strain evidence="11 12">DSM 23042</strain>
    </source>
</reference>
<evidence type="ECO:0000256" key="4">
    <source>
        <dbReference type="ARBA" id="ARBA00022801"/>
    </source>
</evidence>
<dbReference type="PIRSF" id="PIRSF000904">
    <property type="entry name" value="FBPtase_SBPase"/>
    <property type="match status" value="1"/>
</dbReference>
<dbReference type="GO" id="GO:0005986">
    <property type="term" value="P:sucrose biosynthetic process"/>
    <property type="evidence" value="ECO:0007669"/>
    <property type="project" value="TreeGrafter"/>
</dbReference>
<protein>
    <recommendedName>
        <fullName evidence="7">Fructose-1,6-bisphosphatase class 1</fullName>
        <shortName evidence="7">FBPase class 1</shortName>
        <ecNumber evidence="7">3.1.3.11</ecNumber>
    </recommendedName>
    <alternativeName>
        <fullName evidence="7">D-fructose-1,6-bisphosphate 1-phosphohydrolase class 1</fullName>
    </alternativeName>
</protein>
<organism evidence="11 12">
    <name type="scientific">Tranquillimonas rosea</name>
    <dbReference type="NCBI Taxonomy" id="641238"/>
    <lineage>
        <taxon>Bacteria</taxon>
        <taxon>Pseudomonadati</taxon>
        <taxon>Pseudomonadota</taxon>
        <taxon>Alphaproteobacteria</taxon>
        <taxon>Rhodobacterales</taxon>
        <taxon>Roseobacteraceae</taxon>
        <taxon>Tranquillimonas</taxon>
    </lineage>
</organism>
<feature type="binding site" evidence="7">
    <location>
        <position position="109"/>
    </location>
    <ligand>
        <name>Mg(2+)</name>
        <dbReference type="ChEBI" id="CHEBI:18420"/>
        <label>1</label>
    </ligand>
</feature>
<dbReference type="STRING" id="641238.SAMN04490244_11257"/>
<comment type="cofactor">
    <cofactor evidence="7">
        <name>Mg(2+)</name>
        <dbReference type="ChEBI" id="CHEBI:18420"/>
    </cofactor>
    <text evidence="7">Binds 2 magnesium ions per subunit.</text>
</comment>
<dbReference type="PANTHER" id="PTHR11556:SF35">
    <property type="entry name" value="SEDOHEPTULOSE-1,7-BISPHOSPHATASE, CHLOROPLASTIC"/>
    <property type="match status" value="1"/>
</dbReference>
<evidence type="ECO:0000313" key="12">
    <source>
        <dbReference type="Proteomes" id="UP000198885"/>
    </source>
</evidence>
<dbReference type="Gene3D" id="3.30.540.10">
    <property type="entry name" value="Fructose-1,6-Bisphosphatase, subunit A, domain 1"/>
    <property type="match status" value="1"/>
</dbReference>
<dbReference type="GO" id="GO:0005829">
    <property type="term" value="C:cytosol"/>
    <property type="evidence" value="ECO:0007669"/>
    <property type="project" value="TreeGrafter"/>
</dbReference>
<keyword evidence="12" id="KW-1185">Reference proteome</keyword>
<dbReference type="GO" id="GO:0006094">
    <property type="term" value="P:gluconeogenesis"/>
    <property type="evidence" value="ECO:0007669"/>
    <property type="project" value="UniProtKB-UniRule"/>
</dbReference>
<keyword evidence="3 7" id="KW-0963">Cytoplasm</keyword>
<dbReference type="GO" id="GO:0000287">
    <property type="term" value="F:magnesium ion binding"/>
    <property type="evidence" value="ECO:0007669"/>
    <property type="project" value="UniProtKB-UniRule"/>
</dbReference>
<dbReference type="SUPFAM" id="SSF56655">
    <property type="entry name" value="Carbohydrate phosphatase"/>
    <property type="match status" value="1"/>
</dbReference>
<evidence type="ECO:0000256" key="3">
    <source>
        <dbReference type="ARBA" id="ARBA00022490"/>
    </source>
</evidence>
<feature type="binding site" evidence="7">
    <location>
        <position position="128"/>
    </location>
    <ligand>
        <name>Mg(2+)</name>
        <dbReference type="ChEBI" id="CHEBI:18420"/>
        <label>1</label>
    </ligand>
</feature>
<feature type="binding site" evidence="7">
    <location>
        <position position="215"/>
    </location>
    <ligand>
        <name>substrate</name>
    </ligand>
</feature>
<dbReference type="GO" id="GO:0042132">
    <property type="term" value="F:fructose 1,6-bisphosphate 1-phosphatase activity"/>
    <property type="evidence" value="ECO:0007669"/>
    <property type="project" value="UniProtKB-UniRule"/>
</dbReference>
<dbReference type="Pfam" id="PF18913">
    <property type="entry name" value="FBPase_C"/>
    <property type="match status" value="1"/>
</dbReference>
<dbReference type="HAMAP" id="MF_01855">
    <property type="entry name" value="FBPase_class1"/>
    <property type="match status" value="1"/>
</dbReference>
<dbReference type="NCBIfam" id="NF006780">
    <property type="entry name" value="PRK09293.1-4"/>
    <property type="match status" value="1"/>
</dbReference>
<dbReference type="Proteomes" id="UP000198885">
    <property type="component" value="Unassembled WGS sequence"/>
</dbReference>
<evidence type="ECO:0000256" key="7">
    <source>
        <dbReference type="HAMAP-Rule" id="MF_01855"/>
    </source>
</evidence>
<evidence type="ECO:0000259" key="10">
    <source>
        <dbReference type="Pfam" id="PF18913"/>
    </source>
</evidence>
<dbReference type="EMBL" id="FOGU01000012">
    <property type="protein sequence ID" value="SES36033.1"/>
    <property type="molecule type" value="Genomic_DNA"/>
</dbReference>
<evidence type="ECO:0000256" key="8">
    <source>
        <dbReference type="RuleBase" id="RU000508"/>
    </source>
</evidence>
<feature type="binding site" evidence="7">
    <location>
        <position position="130"/>
    </location>
    <ligand>
        <name>Mg(2+)</name>
        <dbReference type="ChEBI" id="CHEBI:18420"/>
        <label>1</label>
    </ligand>
</feature>
<comment type="pathway">
    <text evidence="6">Carbohydrate biosynthesis.</text>
</comment>
<dbReference type="PRINTS" id="PR00115">
    <property type="entry name" value="F16BPHPHTASE"/>
</dbReference>
<evidence type="ECO:0000256" key="6">
    <source>
        <dbReference type="ARBA" id="ARBA00024331"/>
    </source>
</evidence>
<keyword evidence="4 7" id="KW-0378">Hydrolase</keyword>
<comment type="caution">
    <text evidence="7">Lacks conserved residue(s) required for the propagation of feature annotation.</text>
</comment>
<comment type="similarity">
    <text evidence="2 7 8">Belongs to the FBPase class 1 family.</text>
</comment>
<dbReference type="InterPro" id="IPR028343">
    <property type="entry name" value="FBPtase"/>
</dbReference>
<dbReference type="PIRSF" id="PIRSF500210">
    <property type="entry name" value="FBPtase"/>
    <property type="match status" value="1"/>
</dbReference>
<evidence type="ECO:0000259" key="9">
    <source>
        <dbReference type="Pfam" id="PF00316"/>
    </source>
</evidence>
<dbReference type="PANTHER" id="PTHR11556">
    <property type="entry name" value="FRUCTOSE-1,6-BISPHOSPHATASE-RELATED"/>
    <property type="match status" value="1"/>
</dbReference>
<comment type="subunit">
    <text evidence="7">Homotetramer.</text>
</comment>
<feature type="domain" description="Fructose-1-6-bisphosphatase class I N-terminal" evidence="9">
    <location>
        <begin position="76"/>
        <end position="200"/>
    </location>
</feature>
<dbReference type="RefSeq" id="WP_092695872.1">
    <property type="nucleotide sequence ID" value="NZ_FOGU01000012.1"/>
</dbReference>
<keyword evidence="5 7" id="KW-0119">Carbohydrate metabolism</keyword>